<keyword evidence="5" id="KW-1185">Reference proteome</keyword>
<dbReference type="PANTHER" id="PTHR28358:SF1">
    <property type="entry name" value="TRANSMEMBRANE PROTEIN 127"/>
    <property type="match status" value="1"/>
</dbReference>
<dbReference type="STRING" id="299467.A0A443RYC7"/>
<keyword evidence="2" id="KW-1133">Transmembrane helix</keyword>
<feature type="transmembrane region" description="Helical" evidence="2">
    <location>
        <begin position="233"/>
        <end position="254"/>
    </location>
</feature>
<feature type="domain" description="Transmembrane protein 127 transmembrane region" evidence="3">
    <location>
        <begin position="136"/>
        <end position="253"/>
    </location>
</feature>
<dbReference type="VEuPathDB" id="VectorBase:LDEU011855"/>
<feature type="transmembrane region" description="Helical" evidence="2">
    <location>
        <begin position="181"/>
        <end position="202"/>
    </location>
</feature>
<comment type="caution">
    <text evidence="4">The sequence shown here is derived from an EMBL/GenBank/DDBJ whole genome shotgun (WGS) entry which is preliminary data.</text>
</comment>
<evidence type="ECO:0000313" key="5">
    <source>
        <dbReference type="Proteomes" id="UP000288716"/>
    </source>
</evidence>
<evidence type="ECO:0000256" key="2">
    <source>
        <dbReference type="SAM" id="Phobius"/>
    </source>
</evidence>
<keyword evidence="2" id="KW-0472">Membrane</keyword>
<feature type="transmembrane region" description="Helical" evidence="2">
    <location>
        <begin position="147"/>
        <end position="169"/>
    </location>
</feature>
<proteinExistence type="predicted"/>
<dbReference type="GO" id="GO:0016020">
    <property type="term" value="C:membrane"/>
    <property type="evidence" value="ECO:0007669"/>
    <property type="project" value="TreeGrafter"/>
</dbReference>
<feature type="region of interest" description="Disordered" evidence="1">
    <location>
        <begin position="291"/>
        <end position="312"/>
    </location>
</feature>
<dbReference type="OrthoDB" id="10030622at2759"/>
<dbReference type="Proteomes" id="UP000288716">
    <property type="component" value="Unassembled WGS sequence"/>
</dbReference>
<keyword evidence="2" id="KW-0812">Transmembrane</keyword>
<organism evidence="4 5">
    <name type="scientific">Leptotrombidium deliense</name>
    <dbReference type="NCBI Taxonomy" id="299467"/>
    <lineage>
        <taxon>Eukaryota</taxon>
        <taxon>Metazoa</taxon>
        <taxon>Ecdysozoa</taxon>
        <taxon>Arthropoda</taxon>
        <taxon>Chelicerata</taxon>
        <taxon>Arachnida</taxon>
        <taxon>Acari</taxon>
        <taxon>Acariformes</taxon>
        <taxon>Trombidiformes</taxon>
        <taxon>Prostigmata</taxon>
        <taxon>Anystina</taxon>
        <taxon>Parasitengona</taxon>
        <taxon>Trombiculoidea</taxon>
        <taxon>Trombiculidae</taxon>
        <taxon>Leptotrombidium</taxon>
    </lineage>
</organism>
<dbReference type="Pfam" id="PF20517">
    <property type="entry name" value="TMEM127"/>
    <property type="match status" value="1"/>
</dbReference>
<dbReference type="InterPro" id="IPR033331">
    <property type="entry name" value="TMEM127"/>
</dbReference>
<dbReference type="EMBL" id="NCKV01019461">
    <property type="protein sequence ID" value="RWS20185.1"/>
    <property type="molecule type" value="Genomic_DNA"/>
</dbReference>
<protein>
    <recommendedName>
        <fullName evidence="3">Transmembrane protein 127 transmembrane region domain-containing protein</fullName>
    </recommendedName>
</protein>
<gene>
    <name evidence="4" type="ORF">B4U80_02515</name>
</gene>
<reference evidence="4 5" key="1">
    <citation type="journal article" date="2018" name="Gigascience">
        <title>Genomes of trombidid mites reveal novel predicted allergens and laterally-transferred genes associated with secondary metabolism.</title>
        <authorList>
            <person name="Dong X."/>
            <person name="Chaisiri K."/>
            <person name="Xia D."/>
            <person name="Armstrong S.D."/>
            <person name="Fang Y."/>
            <person name="Donnelly M.J."/>
            <person name="Kadowaki T."/>
            <person name="McGarry J.W."/>
            <person name="Darby A.C."/>
            <person name="Makepeace B.L."/>
        </authorList>
    </citation>
    <scope>NUCLEOTIDE SEQUENCE [LARGE SCALE GENOMIC DNA]</scope>
    <source>
        <strain evidence="4">UoL-UT</strain>
    </source>
</reference>
<evidence type="ECO:0000256" key="1">
    <source>
        <dbReference type="SAM" id="MobiDB-lite"/>
    </source>
</evidence>
<dbReference type="GO" id="GO:0032007">
    <property type="term" value="P:negative regulation of TOR signaling"/>
    <property type="evidence" value="ECO:0007669"/>
    <property type="project" value="InterPro"/>
</dbReference>
<sequence>MRQWSSVSAPADRDKNIMSAIVSILVIATIATAIAQPKWFSIKGGSCNRKYIGLQEFFYVGTFSYVKVGSRFPAETTAVHEDSGGRGQASITSSYADHTLKYKPPYHYPDKTHAKSLQTSGHSIIYYGSNGDLKNCVTPEIVSLQRMIIALCFFAIIVNLIQFFLDTLGTSKNWINFVRKNAIATIFGVLLTIIIIGVAYTVGNLLEREQKRVIEIDRNSAHNLQFVEIRFELSYYLITFAGILGLIGASFNLFRKPTHYLSANDLFCGRFMDSDTNTLLDDHMNPTHWSQPPPTLTALVSPHQIPPPPYAP</sequence>
<name>A0A443RYC7_9ACAR</name>
<dbReference type="GO" id="GO:0008285">
    <property type="term" value="P:negative regulation of cell population proliferation"/>
    <property type="evidence" value="ECO:0007669"/>
    <property type="project" value="InterPro"/>
</dbReference>
<dbReference type="InterPro" id="IPR046795">
    <property type="entry name" value="TMEM127_TM"/>
</dbReference>
<dbReference type="PANTHER" id="PTHR28358">
    <property type="entry name" value="TRANSMEMBRANE PROTEIN 127"/>
    <property type="match status" value="1"/>
</dbReference>
<accession>A0A443RYC7</accession>
<evidence type="ECO:0000259" key="3">
    <source>
        <dbReference type="Pfam" id="PF20517"/>
    </source>
</evidence>
<evidence type="ECO:0000313" key="4">
    <source>
        <dbReference type="EMBL" id="RWS20185.1"/>
    </source>
</evidence>
<dbReference type="AlphaFoldDB" id="A0A443RYC7"/>